<dbReference type="GO" id="GO:0051603">
    <property type="term" value="P:proteolysis involved in protein catabolic process"/>
    <property type="evidence" value="ECO:0007669"/>
    <property type="project" value="InterPro"/>
</dbReference>
<evidence type="ECO:0000313" key="2">
    <source>
        <dbReference type="Proteomes" id="UP000178122"/>
    </source>
</evidence>
<protein>
    <submittedName>
        <fullName evidence="1">Uncharacterized protein</fullName>
    </submittedName>
</protein>
<dbReference type="Proteomes" id="UP000178122">
    <property type="component" value="Unassembled WGS sequence"/>
</dbReference>
<dbReference type="Gene3D" id="3.60.20.10">
    <property type="entry name" value="Glutamine Phosphoribosylpyrophosphate, subunit 1, domain 1"/>
    <property type="match status" value="1"/>
</dbReference>
<proteinExistence type="predicted"/>
<gene>
    <name evidence="1" type="ORF">A2912_04210</name>
</gene>
<dbReference type="GO" id="GO:0005839">
    <property type="term" value="C:proteasome core complex"/>
    <property type="evidence" value="ECO:0007669"/>
    <property type="project" value="InterPro"/>
</dbReference>
<organism evidence="1 2">
    <name type="scientific">Candidatus Buchananbacteria bacterium RIFCSPLOWO2_01_FULL_40_23b</name>
    <dbReference type="NCBI Taxonomy" id="1797544"/>
    <lineage>
        <taxon>Bacteria</taxon>
        <taxon>Candidatus Buchananiibacteriota</taxon>
    </lineage>
</organism>
<dbReference type="AlphaFoldDB" id="A0A1G1YNC3"/>
<dbReference type="InterPro" id="IPR029055">
    <property type="entry name" value="Ntn_hydrolases_N"/>
</dbReference>
<dbReference type="EMBL" id="MHIN01000053">
    <property type="protein sequence ID" value="OGY53150.1"/>
    <property type="molecule type" value="Genomic_DNA"/>
</dbReference>
<name>A0A1G1YNC3_9BACT</name>
<comment type="caution">
    <text evidence="1">The sequence shown here is derived from an EMBL/GenBank/DDBJ whole genome shotgun (WGS) entry which is preliminary data.</text>
</comment>
<accession>A0A1G1YNC3</accession>
<dbReference type="Pfam" id="PF00227">
    <property type="entry name" value="Proteasome"/>
    <property type="match status" value="1"/>
</dbReference>
<dbReference type="SUPFAM" id="SSF56235">
    <property type="entry name" value="N-terminal nucleophile aminohydrolases (Ntn hydrolases)"/>
    <property type="match status" value="1"/>
</dbReference>
<evidence type="ECO:0000313" key="1">
    <source>
        <dbReference type="EMBL" id="OGY53150.1"/>
    </source>
</evidence>
<reference evidence="1 2" key="1">
    <citation type="journal article" date="2016" name="Nat. Commun.">
        <title>Thousands of microbial genomes shed light on interconnected biogeochemical processes in an aquifer system.</title>
        <authorList>
            <person name="Anantharaman K."/>
            <person name="Brown C.T."/>
            <person name="Hug L.A."/>
            <person name="Sharon I."/>
            <person name="Castelle C.J."/>
            <person name="Probst A.J."/>
            <person name="Thomas B.C."/>
            <person name="Singh A."/>
            <person name="Wilkins M.J."/>
            <person name="Karaoz U."/>
            <person name="Brodie E.L."/>
            <person name="Williams K.H."/>
            <person name="Hubbard S.S."/>
            <person name="Banfield J.F."/>
        </authorList>
    </citation>
    <scope>NUCLEOTIDE SEQUENCE [LARGE SCALE GENOMIC DNA]</scope>
</reference>
<sequence length="272" mass="30605">MTVVLGLQTLDGALLIADCLATNGEGTYPKLKIDFGVYTCEEEETSTIKLSGVYSGSSGHFFMVDVGGLSIHQFSKAPNRADLLTDPFILQTDADSFDRQIALLEQSLRDCFTVEQSQRVKKRRQLEQELDAMMFKREIRSLLDSTIQSPAYGITRLVLRISDNYKPDMLQITNGEVSCVELYGVIGSGRKIAQPLLQEKYHSLKTLEEAFPIAIDVFNTVLQNKDQFRGYQLVTVKYNTDLTTIIKTAKDSSAQRITLDAITYLDPWFCKM</sequence>
<dbReference type="InterPro" id="IPR001353">
    <property type="entry name" value="Proteasome_sua/b"/>
</dbReference>